<organism evidence="3 4">
    <name type="scientific">Penicillium brevicompactum</name>
    <dbReference type="NCBI Taxonomy" id="5074"/>
    <lineage>
        <taxon>Eukaryota</taxon>
        <taxon>Fungi</taxon>
        <taxon>Dikarya</taxon>
        <taxon>Ascomycota</taxon>
        <taxon>Pezizomycotina</taxon>
        <taxon>Eurotiomycetes</taxon>
        <taxon>Eurotiomycetidae</taxon>
        <taxon>Eurotiales</taxon>
        <taxon>Aspergillaceae</taxon>
        <taxon>Penicillium</taxon>
    </lineage>
</organism>
<dbReference type="AlphaFoldDB" id="A0A9W9Q7A5"/>
<dbReference type="PANTHER" id="PTHR32027">
    <property type="entry name" value="CYTOSINE DEAMINASE"/>
    <property type="match status" value="1"/>
</dbReference>
<dbReference type="GO" id="GO:0016814">
    <property type="term" value="F:hydrolase activity, acting on carbon-nitrogen (but not peptide) bonds, in cyclic amidines"/>
    <property type="evidence" value="ECO:0007669"/>
    <property type="project" value="TreeGrafter"/>
</dbReference>
<keyword evidence="3" id="KW-0223">Dioxygenase</keyword>
<evidence type="ECO:0000313" key="4">
    <source>
        <dbReference type="Proteomes" id="UP001147695"/>
    </source>
</evidence>
<dbReference type="EMBL" id="JAPZBQ010000005">
    <property type="protein sequence ID" value="KAJ5328406.1"/>
    <property type="molecule type" value="Genomic_DNA"/>
</dbReference>
<dbReference type="SUPFAM" id="SSF51556">
    <property type="entry name" value="Metallo-dependent hydrolases"/>
    <property type="match status" value="1"/>
</dbReference>
<keyword evidence="1" id="KW-0539">Nucleus</keyword>
<proteinExistence type="predicted"/>
<dbReference type="Gene3D" id="3.20.20.140">
    <property type="entry name" value="Metal-dependent hydrolases"/>
    <property type="match status" value="1"/>
</dbReference>
<keyword evidence="3" id="KW-0560">Oxidoreductase</keyword>
<dbReference type="GO" id="GO:0051213">
    <property type="term" value="F:dioxygenase activity"/>
    <property type="evidence" value="ECO:0007669"/>
    <property type="project" value="UniProtKB-KW"/>
</dbReference>
<dbReference type="Proteomes" id="UP001147695">
    <property type="component" value="Unassembled WGS sequence"/>
</dbReference>
<dbReference type="InterPro" id="IPR032466">
    <property type="entry name" value="Metal_Hydrolase"/>
</dbReference>
<sequence length="1011" mass="113063">MDSDVNTRVQDIPAEILLRLNNLETLLEQQREAIAKLTDQIASSPASQYSNPSCSPQLHYDPPAYNPPVGFPQQSRAYQVPFEIPLGHHTPTGSFFALDRIKNLIGEYPHDFFFRLEVKRPFDDFKVVGVPQTFEQIERYSLQPQVIHPLVLQFLEHVHPFFPIVEESSVHALYDTFPASPKANVRTSLCLIILALGKVSLNPSSIFDIEAERGRSGIEYFASAWANLSQGLQSDFSVDHILPVAYFYGSLYLRYIGRPLQAWQLIKRASDSVRFMLTQTQATSTPEQREILIRTAWGCYILECDDLAEFHHLNRSGIEVVVEQLGFPSFSLSVNGSKSKSRQVFLAMCSIRTILNRVQENSHSIEAQHASDVTTSPQKHSYGSLEKICREFDRQLAAWFECLPTATKPNLDAEINPTDLYDSYIRARYYATEHIICRPSLFLAAQSSTTLPVYIFENCQKCVHSCREFILATSYLLQKRTHSNWPRMQALLAAVFTLSIAKTTPSLEALVHDFDILVKDAIQTIEPWARHFETADTILGMMKTIRQKLRIPNLGMPPQLSGQISSLRGVRLPGASSLWDIQIDTLSDTPTVTGVTPHASEVADAPLVLPALTHPHIHLDKAFIHSAPEYADLLPSTGTFQEALSSTTRAKQRFNYADILKRGEWLLAESVASGVTSMRAFVEVDHTVKLTCLEAAIELKEKWAQSCHIQIACFAQDPIFSSDHGEENMDLLQTALSKYDQIDVIGTTPYVESDTGSAKKNIEWAIDCALRLNKHVDFHLDYNLDPSKEPLVWHVLQILKDRNWTSCSSKRVMLGHCSRLTLLPENEWARLAAEIHDNQLPVAFVGLPTSDIYMASAPNESPQDRHRGTLQILHLIHKYKLDAVMGVNNVGNLFTPWGSADPLSLACLGVGVYQAGSQADAELLYECVSTRARAAIGLAAREGLCVQDGWVPDLLLVRDRDETGCGVSRPRSSVAEVVWAPPGVASRDVVVGGRLKISRFEAGDTDFYHFS</sequence>
<accession>A0A9W9Q7A5</accession>
<protein>
    <submittedName>
        <fullName evidence="3">Phytanoyl-CoA dioxygenase</fullName>
    </submittedName>
</protein>
<reference evidence="3" key="1">
    <citation type="submission" date="2022-12" db="EMBL/GenBank/DDBJ databases">
        <authorList>
            <person name="Petersen C."/>
        </authorList>
    </citation>
    <scope>NUCLEOTIDE SEQUENCE</scope>
    <source>
        <strain evidence="3">IBT 35673</strain>
    </source>
</reference>
<dbReference type="GO" id="GO:0006351">
    <property type="term" value="P:DNA-templated transcription"/>
    <property type="evidence" value="ECO:0007669"/>
    <property type="project" value="InterPro"/>
</dbReference>
<dbReference type="Pfam" id="PF04082">
    <property type="entry name" value="Fungal_trans"/>
    <property type="match status" value="1"/>
</dbReference>
<evidence type="ECO:0000313" key="3">
    <source>
        <dbReference type="EMBL" id="KAJ5328406.1"/>
    </source>
</evidence>
<gene>
    <name evidence="3" type="ORF">N7452_008796</name>
</gene>
<dbReference type="CDD" id="cd12148">
    <property type="entry name" value="fungal_TF_MHR"/>
    <property type="match status" value="1"/>
</dbReference>
<dbReference type="GO" id="GO:0003677">
    <property type="term" value="F:DNA binding"/>
    <property type="evidence" value="ECO:0007669"/>
    <property type="project" value="InterPro"/>
</dbReference>
<reference evidence="3" key="2">
    <citation type="journal article" date="2023" name="IMA Fungus">
        <title>Comparative genomic study of the Penicillium genus elucidates a diverse pangenome and 15 lateral gene transfer events.</title>
        <authorList>
            <person name="Petersen C."/>
            <person name="Sorensen T."/>
            <person name="Nielsen M.R."/>
            <person name="Sondergaard T.E."/>
            <person name="Sorensen J.L."/>
            <person name="Fitzpatrick D.A."/>
            <person name="Frisvad J.C."/>
            <person name="Nielsen K.L."/>
        </authorList>
    </citation>
    <scope>NUCLEOTIDE SEQUENCE</scope>
    <source>
        <strain evidence="3">IBT 35673</strain>
    </source>
</reference>
<comment type="caution">
    <text evidence="3">The sequence shown here is derived from an EMBL/GenBank/DDBJ whole genome shotgun (WGS) entry which is preliminary data.</text>
</comment>
<name>A0A9W9Q7A5_PENBR</name>
<dbReference type="InterPro" id="IPR052349">
    <property type="entry name" value="Metallo-hydrolase_Enzymes"/>
</dbReference>
<dbReference type="InterPro" id="IPR007219">
    <property type="entry name" value="XnlR_reg_dom"/>
</dbReference>
<dbReference type="PANTHER" id="PTHR32027:SF0">
    <property type="entry name" value="CYTOSINE DEAMINASE"/>
    <property type="match status" value="1"/>
</dbReference>
<feature type="domain" description="Xylanolytic transcriptional activator regulatory" evidence="2">
    <location>
        <begin position="153"/>
        <end position="304"/>
    </location>
</feature>
<evidence type="ECO:0000259" key="2">
    <source>
        <dbReference type="Pfam" id="PF04082"/>
    </source>
</evidence>
<evidence type="ECO:0000256" key="1">
    <source>
        <dbReference type="ARBA" id="ARBA00023242"/>
    </source>
</evidence>
<dbReference type="GO" id="GO:0008270">
    <property type="term" value="F:zinc ion binding"/>
    <property type="evidence" value="ECO:0007669"/>
    <property type="project" value="InterPro"/>
</dbReference>